<keyword evidence="2" id="KW-1185">Reference proteome</keyword>
<dbReference type="EMBL" id="SMGK01000003">
    <property type="protein sequence ID" value="TCK72730.1"/>
    <property type="molecule type" value="Genomic_DNA"/>
</dbReference>
<dbReference type="Proteomes" id="UP000295210">
    <property type="component" value="Unassembled WGS sequence"/>
</dbReference>
<gene>
    <name evidence="1" type="ORF">C7378_2320</name>
</gene>
<dbReference type="AlphaFoldDB" id="A0A4R1L6N1"/>
<evidence type="ECO:0000313" key="2">
    <source>
        <dbReference type="Proteomes" id="UP000295210"/>
    </source>
</evidence>
<reference evidence="1 2" key="1">
    <citation type="submission" date="2019-03" db="EMBL/GenBank/DDBJ databases">
        <title>Genomic Encyclopedia of Type Strains, Phase IV (KMG-IV): sequencing the most valuable type-strain genomes for metagenomic binning, comparative biology and taxonomic classification.</title>
        <authorList>
            <person name="Goeker M."/>
        </authorList>
    </citation>
    <scope>NUCLEOTIDE SEQUENCE [LARGE SCALE GENOMIC DNA]</scope>
    <source>
        <strain evidence="1 2">DSM 103428</strain>
    </source>
</reference>
<name>A0A4R1L6N1_9BACT</name>
<accession>A0A4R1L6N1</accession>
<protein>
    <submittedName>
        <fullName evidence="1">Uncharacterized protein</fullName>
    </submittedName>
</protein>
<proteinExistence type="predicted"/>
<comment type="caution">
    <text evidence="1">The sequence shown here is derived from an EMBL/GenBank/DDBJ whole genome shotgun (WGS) entry which is preliminary data.</text>
</comment>
<sequence length="37" mass="4066">MKTQTVDILGTYAANSSGALCIGKQYISIDRYLRSLN</sequence>
<evidence type="ECO:0000313" key="1">
    <source>
        <dbReference type="EMBL" id="TCK72730.1"/>
    </source>
</evidence>
<organism evidence="1 2">
    <name type="scientific">Acidipila rosea</name>
    <dbReference type="NCBI Taxonomy" id="768535"/>
    <lineage>
        <taxon>Bacteria</taxon>
        <taxon>Pseudomonadati</taxon>
        <taxon>Acidobacteriota</taxon>
        <taxon>Terriglobia</taxon>
        <taxon>Terriglobales</taxon>
        <taxon>Acidobacteriaceae</taxon>
        <taxon>Acidipila</taxon>
    </lineage>
</organism>